<keyword evidence="2" id="KW-0012">Acyltransferase</keyword>
<gene>
    <name evidence="4" type="ORF">LOC71_14685</name>
</gene>
<dbReference type="RefSeq" id="WP_230274470.1">
    <property type="nucleotide sequence ID" value="NZ_JAJKFW010000024.1"/>
</dbReference>
<organism evidence="4 5">
    <name type="scientific">Rhodopirellula halodulae</name>
    <dbReference type="NCBI Taxonomy" id="2894198"/>
    <lineage>
        <taxon>Bacteria</taxon>
        <taxon>Pseudomonadati</taxon>
        <taxon>Planctomycetota</taxon>
        <taxon>Planctomycetia</taxon>
        <taxon>Pirellulales</taxon>
        <taxon>Pirellulaceae</taxon>
        <taxon>Rhodopirellula</taxon>
    </lineage>
</organism>
<comment type="caution">
    <text evidence="4">The sequence shown here is derived from an EMBL/GenBank/DDBJ whole genome shotgun (WGS) entry which is preliminary data.</text>
</comment>
<reference evidence="4" key="1">
    <citation type="submission" date="2021-11" db="EMBL/GenBank/DDBJ databases">
        <title>Genome sequence.</title>
        <authorList>
            <person name="Sun Q."/>
        </authorList>
    </citation>
    <scope>NUCLEOTIDE SEQUENCE</scope>
    <source>
        <strain evidence="4">JC740</strain>
    </source>
</reference>
<keyword evidence="1" id="KW-0808">Transferase</keyword>
<dbReference type="EMBL" id="JAJKFW010000024">
    <property type="protein sequence ID" value="MCC9643529.1"/>
    <property type="molecule type" value="Genomic_DNA"/>
</dbReference>
<evidence type="ECO:0000256" key="2">
    <source>
        <dbReference type="ARBA" id="ARBA00023315"/>
    </source>
</evidence>
<dbReference type="Proteomes" id="UP001430306">
    <property type="component" value="Unassembled WGS sequence"/>
</dbReference>
<accession>A0ABS8NIZ9</accession>
<dbReference type="InterPro" id="IPR050500">
    <property type="entry name" value="Phos_Acetyltrans/Butyryltrans"/>
</dbReference>
<protein>
    <submittedName>
        <fullName evidence="4">Phosphate butyryltransferase</fullName>
    </submittedName>
</protein>
<evidence type="ECO:0000313" key="5">
    <source>
        <dbReference type="Proteomes" id="UP001430306"/>
    </source>
</evidence>
<dbReference type="Pfam" id="PF01515">
    <property type="entry name" value="PTA_PTB"/>
    <property type="match status" value="1"/>
</dbReference>
<evidence type="ECO:0000256" key="1">
    <source>
        <dbReference type="ARBA" id="ARBA00022679"/>
    </source>
</evidence>
<evidence type="ECO:0000259" key="3">
    <source>
        <dbReference type="Pfam" id="PF01515"/>
    </source>
</evidence>
<proteinExistence type="predicted"/>
<dbReference type="InterPro" id="IPR002505">
    <property type="entry name" value="PTA_PTB"/>
</dbReference>
<sequence length="259" mass="28288">MQNFASLFEQADRLQPRVPIAVAGGDDTTVIEALAETTRRGWTQPLLCGDCPSMLRTADRCGVDHSLFEWVEAARPASAAVALIKESRAAMLMKGQIATPDLMRAVLDSQSGLRTGATIGQVVLMEIPKDDRCFLLTDTGINLRPSTEQLFEMISAAATISQSIGCQSPHVAMMAASEKENEAMPETLLASMLQEMKSTNSHNTSQTGQVDFTLHGPTSFDLAYSKTAIQRKRLTDERFQVADVMVFPNLLSERVLKLP</sequence>
<dbReference type="PANTHER" id="PTHR43356:SF2">
    <property type="entry name" value="PHOSPHATE ACETYLTRANSFERASE"/>
    <property type="match status" value="1"/>
</dbReference>
<keyword evidence="5" id="KW-1185">Reference proteome</keyword>
<dbReference type="PANTHER" id="PTHR43356">
    <property type="entry name" value="PHOSPHATE ACETYLTRANSFERASE"/>
    <property type="match status" value="1"/>
</dbReference>
<dbReference type="Gene3D" id="3.40.718.10">
    <property type="entry name" value="Isopropylmalate Dehydrogenase"/>
    <property type="match status" value="1"/>
</dbReference>
<evidence type="ECO:0000313" key="4">
    <source>
        <dbReference type="EMBL" id="MCC9643529.1"/>
    </source>
</evidence>
<name>A0ABS8NIZ9_9BACT</name>
<dbReference type="SUPFAM" id="SSF53659">
    <property type="entry name" value="Isocitrate/Isopropylmalate dehydrogenase-like"/>
    <property type="match status" value="1"/>
</dbReference>
<feature type="domain" description="Phosphate acetyl/butaryl transferase" evidence="3">
    <location>
        <begin position="76"/>
        <end position="251"/>
    </location>
</feature>